<accession>A0A2T2NID7</accession>
<evidence type="ECO:0000313" key="3">
    <source>
        <dbReference type="Proteomes" id="UP000240883"/>
    </source>
</evidence>
<feature type="region of interest" description="Disordered" evidence="1">
    <location>
        <begin position="1"/>
        <end position="22"/>
    </location>
</feature>
<evidence type="ECO:0000256" key="1">
    <source>
        <dbReference type="SAM" id="MobiDB-lite"/>
    </source>
</evidence>
<dbReference type="Proteomes" id="UP000240883">
    <property type="component" value="Unassembled WGS sequence"/>
</dbReference>
<name>A0A2T2NID7_CORCC</name>
<feature type="region of interest" description="Disordered" evidence="1">
    <location>
        <begin position="115"/>
        <end position="138"/>
    </location>
</feature>
<feature type="compositionally biased region" description="Basic and acidic residues" evidence="1">
    <location>
        <begin position="115"/>
        <end position="125"/>
    </location>
</feature>
<evidence type="ECO:0000313" key="2">
    <source>
        <dbReference type="EMBL" id="PSN65202.1"/>
    </source>
</evidence>
<dbReference type="EMBL" id="KZ678137">
    <property type="protein sequence ID" value="PSN65202.1"/>
    <property type="molecule type" value="Genomic_DNA"/>
</dbReference>
<organism evidence="2 3">
    <name type="scientific">Corynespora cassiicola Philippines</name>
    <dbReference type="NCBI Taxonomy" id="1448308"/>
    <lineage>
        <taxon>Eukaryota</taxon>
        <taxon>Fungi</taxon>
        <taxon>Dikarya</taxon>
        <taxon>Ascomycota</taxon>
        <taxon>Pezizomycotina</taxon>
        <taxon>Dothideomycetes</taxon>
        <taxon>Pleosporomycetidae</taxon>
        <taxon>Pleosporales</taxon>
        <taxon>Corynesporascaceae</taxon>
        <taxon>Corynespora</taxon>
    </lineage>
</organism>
<protein>
    <submittedName>
        <fullName evidence="2">Uncharacterized protein</fullName>
    </submittedName>
</protein>
<feature type="compositionally biased region" description="Basic residues" evidence="1">
    <location>
        <begin position="162"/>
        <end position="172"/>
    </location>
</feature>
<keyword evidence="3" id="KW-1185">Reference proteome</keyword>
<reference evidence="2 3" key="1">
    <citation type="journal article" date="2018" name="Front. Microbiol.">
        <title>Genome-Wide Analysis of Corynespora cassiicola Leaf Fall Disease Putative Effectors.</title>
        <authorList>
            <person name="Lopez D."/>
            <person name="Ribeiro S."/>
            <person name="Label P."/>
            <person name="Fumanal B."/>
            <person name="Venisse J.S."/>
            <person name="Kohler A."/>
            <person name="de Oliveira R.R."/>
            <person name="Labutti K."/>
            <person name="Lipzen A."/>
            <person name="Lail K."/>
            <person name="Bauer D."/>
            <person name="Ohm R.A."/>
            <person name="Barry K.W."/>
            <person name="Spatafora J."/>
            <person name="Grigoriev I.V."/>
            <person name="Martin F.M."/>
            <person name="Pujade-Renaud V."/>
        </authorList>
    </citation>
    <scope>NUCLEOTIDE SEQUENCE [LARGE SCALE GENOMIC DNA]</scope>
    <source>
        <strain evidence="2 3">Philippines</strain>
    </source>
</reference>
<dbReference type="AlphaFoldDB" id="A0A2T2NID7"/>
<feature type="region of interest" description="Disordered" evidence="1">
    <location>
        <begin position="162"/>
        <end position="183"/>
    </location>
</feature>
<proteinExistence type="predicted"/>
<gene>
    <name evidence="2" type="ORF">BS50DRAFT_53378</name>
</gene>
<sequence length="183" mass="20673">MTPITISQAHHRTPAEYRTHSISSLRSQELRPCYTNICTTPQNPMHHPGCQARRQSSKVHRGDGKLKAVEVDHANASANAIPCQANKNLGRTVPMPMQMSIPPPPPRLRARVAPNREKGRKEIRSPEQAPTPLPGTTVPQKAWRFRVRSGKGWWFCKHNQALRREKKRKLAGRNHTAEEKPLG</sequence>